<name>A0ABV7CTD9_9BACI</name>
<keyword evidence="1" id="KW-1133">Transmembrane helix</keyword>
<sequence length="99" mass="11839">MDFIIPVIAVLLVVFILSLTSRKKDKVDKGFTFNYYRLSYRRKMLRTFINIPIMVLLVILVYRSTDWKIGSIVLLGLLLFVAFLVQLIYNYRMWKRNET</sequence>
<evidence type="ECO:0000256" key="1">
    <source>
        <dbReference type="SAM" id="Phobius"/>
    </source>
</evidence>
<dbReference type="RefSeq" id="WP_390269568.1">
    <property type="nucleotide sequence ID" value="NZ_JBHRSA010000020.1"/>
</dbReference>
<feature type="transmembrane region" description="Helical" evidence="1">
    <location>
        <begin position="69"/>
        <end position="89"/>
    </location>
</feature>
<feature type="transmembrane region" description="Helical" evidence="1">
    <location>
        <begin position="6"/>
        <end position="23"/>
    </location>
</feature>
<dbReference type="Proteomes" id="UP001595279">
    <property type="component" value="Unassembled WGS sequence"/>
</dbReference>
<keyword evidence="3" id="KW-1185">Reference proteome</keyword>
<protein>
    <submittedName>
        <fullName evidence="2">ATPase</fullName>
    </submittedName>
</protein>
<keyword evidence="1" id="KW-0472">Membrane</keyword>
<dbReference type="EMBL" id="JBHRSA010000020">
    <property type="protein sequence ID" value="MFC3039671.1"/>
    <property type="molecule type" value="Genomic_DNA"/>
</dbReference>
<evidence type="ECO:0000313" key="2">
    <source>
        <dbReference type="EMBL" id="MFC3039671.1"/>
    </source>
</evidence>
<gene>
    <name evidence="2" type="ORF">ACFOGI_05350</name>
</gene>
<comment type="caution">
    <text evidence="2">The sequence shown here is derived from an EMBL/GenBank/DDBJ whole genome shotgun (WGS) entry which is preliminary data.</text>
</comment>
<accession>A0ABV7CTD9</accession>
<organism evidence="2 3">
    <name type="scientific">Virgibacillus xinjiangensis</name>
    <dbReference type="NCBI Taxonomy" id="393090"/>
    <lineage>
        <taxon>Bacteria</taxon>
        <taxon>Bacillati</taxon>
        <taxon>Bacillota</taxon>
        <taxon>Bacilli</taxon>
        <taxon>Bacillales</taxon>
        <taxon>Bacillaceae</taxon>
        <taxon>Virgibacillus</taxon>
    </lineage>
</organism>
<proteinExistence type="predicted"/>
<feature type="transmembrane region" description="Helical" evidence="1">
    <location>
        <begin position="44"/>
        <end position="63"/>
    </location>
</feature>
<evidence type="ECO:0000313" key="3">
    <source>
        <dbReference type="Proteomes" id="UP001595279"/>
    </source>
</evidence>
<keyword evidence="1" id="KW-0812">Transmembrane</keyword>
<reference evidence="3" key="1">
    <citation type="journal article" date="2019" name="Int. J. Syst. Evol. Microbiol.">
        <title>The Global Catalogue of Microorganisms (GCM) 10K type strain sequencing project: providing services to taxonomists for standard genome sequencing and annotation.</title>
        <authorList>
            <consortium name="The Broad Institute Genomics Platform"/>
            <consortium name="The Broad Institute Genome Sequencing Center for Infectious Disease"/>
            <person name="Wu L."/>
            <person name="Ma J."/>
        </authorList>
    </citation>
    <scope>NUCLEOTIDE SEQUENCE [LARGE SCALE GENOMIC DNA]</scope>
    <source>
        <strain evidence="3">KCTC 13128</strain>
    </source>
</reference>